<reference evidence="1 2" key="1">
    <citation type="journal article" date="2019" name="Sci. Rep.">
        <title>Orb-weaving spider Araneus ventricosus genome elucidates the spidroin gene catalogue.</title>
        <authorList>
            <person name="Kono N."/>
            <person name="Nakamura H."/>
            <person name="Ohtoshi R."/>
            <person name="Moran D.A.P."/>
            <person name="Shinohara A."/>
            <person name="Yoshida Y."/>
            <person name="Fujiwara M."/>
            <person name="Mori M."/>
            <person name="Tomita M."/>
            <person name="Arakawa K."/>
        </authorList>
    </citation>
    <scope>NUCLEOTIDE SEQUENCE [LARGE SCALE GENOMIC DNA]</scope>
</reference>
<dbReference type="Proteomes" id="UP000499080">
    <property type="component" value="Unassembled WGS sequence"/>
</dbReference>
<dbReference type="AlphaFoldDB" id="A0A4Y2WRZ9"/>
<proteinExistence type="predicted"/>
<evidence type="ECO:0000313" key="2">
    <source>
        <dbReference type="Proteomes" id="UP000499080"/>
    </source>
</evidence>
<gene>
    <name evidence="1" type="ORF">AVEN_95489_1</name>
</gene>
<dbReference type="EMBL" id="BGPR01065073">
    <property type="protein sequence ID" value="GBO39921.1"/>
    <property type="molecule type" value="Genomic_DNA"/>
</dbReference>
<accession>A0A4Y2WRZ9</accession>
<comment type="caution">
    <text evidence="1">The sequence shown here is derived from an EMBL/GenBank/DDBJ whole genome shotgun (WGS) entry which is preliminary data.</text>
</comment>
<sequence>MDANLALNVAKFIAKFKFTAKASLVETTIALYIVLKDCTRSSVMNYDCRALHGANLYMDDFGLEVNTSKMRCRQHRSVSFNIRPSCR</sequence>
<protein>
    <submittedName>
        <fullName evidence="1">Uncharacterized protein</fullName>
    </submittedName>
</protein>
<name>A0A4Y2WRZ9_ARAVE</name>
<organism evidence="1 2">
    <name type="scientific">Araneus ventricosus</name>
    <name type="common">Orbweaver spider</name>
    <name type="synonym">Epeira ventricosa</name>
    <dbReference type="NCBI Taxonomy" id="182803"/>
    <lineage>
        <taxon>Eukaryota</taxon>
        <taxon>Metazoa</taxon>
        <taxon>Ecdysozoa</taxon>
        <taxon>Arthropoda</taxon>
        <taxon>Chelicerata</taxon>
        <taxon>Arachnida</taxon>
        <taxon>Araneae</taxon>
        <taxon>Araneomorphae</taxon>
        <taxon>Entelegynae</taxon>
        <taxon>Araneoidea</taxon>
        <taxon>Araneidae</taxon>
        <taxon>Araneus</taxon>
    </lineage>
</organism>
<keyword evidence="2" id="KW-1185">Reference proteome</keyword>
<evidence type="ECO:0000313" key="1">
    <source>
        <dbReference type="EMBL" id="GBO39921.1"/>
    </source>
</evidence>